<sequence length="73" mass="8030">MCKEAAPRTPSGRCPQKLFLRSSFRRDAGIPVTVVHLVSAPCITSVAQSYLPSSTTRGHHWNVQSLSGRRQPL</sequence>
<dbReference type="EMBL" id="ML145165">
    <property type="protein sequence ID" value="TBU55639.1"/>
    <property type="molecule type" value="Genomic_DNA"/>
</dbReference>
<dbReference type="EMBL" id="ML143469">
    <property type="protein sequence ID" value="TBU24972.1"/>
    <property type="molecule type" value="Genomic_DNA"/>
</dbReference>
<reference evidence="2 3" key="1">
    <citation type="submission" date="2019-01" db="EMBL/GenBank/DDBJ databases">
        <title>Draft genome sequences of three monokaryotic isolates of the white-rot basidiomycete fungus Dichomitus squalens.</title>
        <authorList>
            <consortium name="DOE Joint Genome Institute"/>
            <person name="Lopez S.C."/>
            <person name="Andreopoulos B."/>
            <person name="Pangilinan J."/>
            <person name="Lipzen A."/>
            <person name="Riley R."/>
            <person name="Ahrendt S."/>
            <person name="Ng V."/>
            <person name="Barry K."/>
            <person name="Daum C."/>
            <person name="Grigoriev I.V."/>
            <person name="Hilden K.S."/>
            <person name="Makela M.R."/>
            <person name="de Vries R.P."/>
        </authorList>
    </citation>
    <scope>NUCLEOTIDE SEQUENCE [LARGE SCALE GENOMIC DNA]</scope>
    <source>
        <strain evidence="2 3">CBS 464.89</strain>
        <strain evidence="1">OM18370.1</strain>
    </source>
</reference>
<dbReference type="Proteomes" id="UP000292082">
    <property type="component" value="Unassembled WGS sequence"/>
</dbReference>
<gene>
    <name evidence="2" type="ORF">BD310DRAFT_933254</name>
    <name evidence="1" type="ORF">BD311DRAFT_765484</name>
</gene>
<evidence type="ECO:0000313" key="2">
    <source>
        <dbReference type="EMBL" id="TBU55639.1"/>
    </source>
</evidence>
<organism evidence="2 3">
    <name type="scientific">Dichomitus squalens</name>
    <dbReference type="NCBI Taxonomy" id="114155"/>
    <lineage>
        <taxon>Eukaryota</taxon>
        <taxon>Fungi</taxon>
        <taxon>Dikarya</taxon>
        <taxon>Basidiomycota</taxon>
        <taxon>Agaricomycotina</taxon>
        <taxon>Agaricomycetes</taxon>
        <taxon>Polyporales</taxon>
        <taxon>Polyporaceae</taxon>
        <taxon>Dichomitus</taxon>
    </lineage>
</organism>
<evidence type="ECO:0000313" key="1">
    <source>
        <dbReference type="EMBL" id="TBU24972.1"/>
    </source>
</evidence>
<dbReference type="AlphaFoldDB" id="A0A4Q9NFQ7"/>
<accession>A0A4Q9NFQ7</accession>
<name>A0A4Q9NFQ7_9APHY</name>
<proteinExistence type="predicted"/>
<keyword evidence="3" id="KW-1185">Reference proteome</keyword>
<evidence type="ECO:0000313" key="3">
    <source>
        <dbReference type="Proteomes" id="UP000292082"/>
    </source>
</evidence>
<protein>
    <submittedName>
        <fullName evidence="2">Uncharacterized protein</fullName>
    </submittedName>
</protein>
<dbReference type="Proteomes" id="UP000292957">
    <property type="component" value="Unassembled WGS sequence"/>
</dbReference>